<dbReference type="Gene3D" id="1.20.1280.290">
    <property type="match status" value="2"/>
</dbReference>
<keyword evidence="4 5" id="KW-0472">Membrane</keyword>
<dbReference type="Proteomes" id="UP001642409">
    <property type="component" value="Unassembled WGS sequence"/>
</dbReference>
<dbReference type="EMBL" id="CATOUU010000472">
    <property type="protein sequence ID" value="CAI9931175.1"/>
    <property type="molecule type" value="Genomic_DNA"/>
</dbReference>
<evidence type="ECO:0000313" key="8">
    <source>
        <dbReference type="Proteomes" id="UP001642409"/>
    </source>
</evidence>
<keyword evidence="2 5" id="KW-0812">Transmembrane</keyword>
<dbReference type="InterPro" id="IPR006603">
    <property type="entry name" value="PQ-loop_rpt"/>
</dbReference>
<gene>
    <name evidence="6" type="ORF">HINF_LOCUS18820</name>
    <name evidence="7" type="ORF">HINF_LOCUS68670</name>
</gene>
<feature type="transmembrane region" description="Helical" evidence="5">
    <location>
        <begin position="60"/>
        <end position="85"/>
    </location>
</feature>
<evidence type="ECO:0000256" key="4">
    <source>
        <dbReference type="ARBA" id="ARBA00023136"/>
    </source>
</evidence>
<accession>A0AA86P673</accession>
<feature type="transmembrane region" description="Helical" evidence="5">
    <location>
        <begin position="173"/>
        <end position="194"/>
    </location>
</feature>
<keyword evidence="3 5" id="KW-1133">Transmembrane helix</keyword>
<name>A0AA86P673_9EUKA</name>
<dbReference type="EMBL" id="CAXDID020000489">
    <property type="protein sequence ID" value="CAL6096940.1"/>
    <property type="molecule type" value="Genomic_DNA"/>
</dbReference>
<feature type="transmembrane region" description="Helical" evidence="5">
    <location>
        <begin position="105"/>
        <end position="127"/>
    </location>
</feature>
<organism evidence="6">
    <name type="scientific">Hexamita inflata</name>
    <dbReference type="NCBI Taxonomy" id="28002"/>
    <lineage>
        <taxon>Eukaryota</taxon>
        <taxon>Metamonada</taxon>
        <taxon>Diplomonadida</taxon>
        <taxon>Hexamitidae</taxon>
        <taxon>Hexamitinae</taxon>
        <taxon>Hexamita</taxon>
    </lineage>
</organism>
<protein>
    <submittedName>
        <fullName evidence="6">PQ loop repeat-containing protein</fullName>
    </submittedName>
    <submittedName>
        <fullName evidence="7">PQ_loop repeat-containing protein</fullName>
    </submittedName>
</protein>
<evidence type="ECO:0000256" key="1">
    <source>
        <dbReference type="ARBA" id="ARBA00004141"/>
    </source>
</evidence>
<feature type="transmembrane region" description="Helical" evidence="5">
    <location>
        <begin position="235"/>
        <end position="256"/>
    </location>
</feature>
<keyword evidence="8" id="KW-1185">Reference proteome</keyword>
<sequence length="338" mass="38071">MSHKNPCCAQINTCDTEPFNYTKHLVPVDVTTIVLGFIVLVGTVISIIPMNIKLFMTKSVTGISFAMLLLVDYNQWSIVVSLIMAQFSKIMACSESISKCWANLISLYQAIAQFFFYFVYHTQYLFYEVKELGIQSKIVRNHIIQYSIFVVFMILTIPGIVVPGIFYGPCDSVYTSFGIVFSAIASITICIAWIPQIQTTYTLKAVGSFSISAMVMQCPGCAITLIVTIMSGNSWYTWVAWIITVLLLFILTYLLIKYDCINKKALKAKQLNEQQEQQKIQQDILTVQLQIPTDVIESQNTPNMLTQVIPLQEQQEQQSAGSSSLQQPLIAENVEHEC</sequence>
<dbReference type="Pfam" id="PF04193">
    <property type="entry name" value="PQ-loop"/>
    <property type="match status" value="1"/>
</dbReference>
<dbReference type="AlphaFoldDB" id="A0AA86P673"/>
<reference evidence="6" key="1">
    <citation type="submission" date="2023-06" db="EMBL/GenBank/DDBJ databases">
        <authorList>
            <person name="Kurt Z."/>
        </authorList>
    </citation>
    <scope>NUCLEOTIDE SEQUENCE</scope>
</reference>
<reference evidence="7 8" key="2">
    <citation type="submission" date="2024-07" db="EMBL/GenBank/DDBJ databases">
        <authorList>
            <person name="Akdeniz Z."/>
        </authorList>
    </citation>
    <scope>NUCLEOTIDE SEQUENCE [LARGE SCALE GENOMIC DNA]</scope>
</reference>
<comment type="caution">
    <text evidence="6">The sequence shown here is derived from an EMBL/GenBank/DDBJ whole genome shotgun (WGS) entry which is preliminary data.</text>
</comment>
<feature type="transmembrane region" description="Helical" evidence="5">
    <location>
        <begin position="30"/>
        <end position="48"/>
    </location>
</feature>
<evidence type="ECO:0000313" key="6">
    <source>
        <dbReference type="EMBL" id="CAI9931175.1"/>
    </source>
</evidence>
<evidence type="ECO:0000256" key="3">
    <source>
        <dbReference type="ARBA" id="ARBA00022989"/>
    </source>
</evidence>
<proteinExistence type="predicted"/>
<feature type="transmembrane region" description="Helical" evidence="5">
    <location>
        <begin position="148"/>
        <end position="167"/>
    </location>
</feature>
<feature type="transmembrane region" description="Helical" evidence="5">
    <location>
        <begin position="206"/>
        <end position="229"/>
    </location>
</feature>
<evidence type="ECO:0000313" key="7">
    <source>
        <dbReference type="EMBL" id="CAL6096940.1"/>
    </source>
</evidence>
<evidence type="ECO:0000256" key="2">
    <source>
        <dbReference type="ARBA" id="ARBA00022692"/>
    </source>
</evidence>
<evidence type="ECO:0000256" key="5">
    <source>
        <dbReference type="SAM" id="Phobius"/>
    </source>
</evidence>
<comment type="subcellular location">
    <subcellularLocation>
        <location evidence="1">Membrane</location>
        <topology evidence="1">Multi-pass membrane protein</topology>
    </subcellularLocation>
</comment>
<dbReference type="GO" id="GO:0016020">
    <property type="term" value="C:membrane"/>
    <property type="evidence" value="ECO:0007669"/>
    <property type="project" value="UniProtKB-SubCell"/>
</dbReference>